<dbReference type="Gene3D" id="2.60.130.10">
    <property type="entry name" value="Aromatic compound dioxygenase"/>
    <property type="match status" value="1"/>
</dbReference>
<organism evidence="2 3">
    <name type="scientific">SAR86 cluster bacterium</name>
    <dbReference type="NCBI Taxonomy" id="2030880"/>
    <lineage>
        <taxon>Bacteria</taxon>
        <taxon>Pseudomonadati</taxon>
        <taxon>Pseudomonadota</taxon>
        <taxon>Gammaproteobacteria</taxon>
        <taxon>SAR86 cluster</taxon>
    </lineage>
</organism>
<dbReference type="Pfam" id="PF00775">
    <property type="entry name" value="Dioxygenase_C"/>
    <property type="match status" value="1"/>
</dbReference>
<name>A0A2A5AVU8_9GAMM</name>
<dbReference type="InterPro" id="IPR015889">
    <property type="entry name" value="Intradiol_dOase_core"/>
</dbReference>
<dbReference type="PANTHER" id="PTHR34315">
    <property type="match status" value="1"/>
</dbReference>
<protein>
    <recommendedName>
        <fullName evidence="1">Intradiol ring-cleavage dioxygenases domain-containing protein</fullName>
    </recommendedName>
</protein>
<dbReference type="InterPro" id="IPR000627">
    <property type="entry name" value="Intradiol_dOase_C"/>
</dbReference>
<dbReference type="SUPFAM" id="SSF49482">
    <property type="entry name" value="Aromatic compound dioxygenase"/>
    <property type="match status" value="1"/>
</dbReference>
<comment type="caution">
    <text evidence="2">The sequence shown here is derived from an EMBL/GenBank/DDBJ whole genome shotgun (WGS) entry which is preliminary data.</text>
</comment>
<feature type="domain" description="Intradiol ring-cleavage dioxygenases" evidence="1">
    <location>
        <begin position="112"/>
        <end position="172"/>
    </location>
</feature>
<accession>A0A2A5AVU8</accession>
<dbReference type="Proteomes" id="UP000218327">
    <property type="component" value="Unassembled WGS sequence"/>
</dbReference>
<dbReference type="GO" id="GO:0016702">
    <property type="term" value="F:oxidoreductase activity, acting on single donors with incorporation of molecular oxygen, incorporation of two atoms of oxygen"/>
    <property type="evidence" value="ECO:0007669"/>
    <property type="project" value="InterPro"/>
</dbReference>
<reference evidence="3" key="1">
    <citation type="submission" date="2017-08" db="EMBL/GenBank/DDBJ databases">
        <title>A dynamic microbial community with high functional redundancy inhabits the cold, oxic subseafloor aquifer.</title>
        <authorList>
            <person name="Tully B.J."/>
            <person name="Wheat C.G."/>
            <person name="Glazer B.T."/>
            <person name="Huber J.A."/>
        </authorList>
    </citation>
    <scope>NUCLEOTIDE SEQUENCE [LARGE SCALE GENOMIC DNA]</scope>
</reference>
<evidence type="ECO:0000259" key="1">
    <source>
        <dbReference type="Pfam" id="PF00775"/>
    </source>
</evidence>
<gene>
    <name evidence="2" type="ORF">COA96_12030</name>
</gene>
<dbReference type="PANTHER" id="PTHR34315:SF1">
    <property type="entry name" value="INTRADIOL RING-CLEAVAGE DIOXYGENASES DOMAIN-CONTAINING PROTEIN-RELATED"/>
    <property type="match status" value="1"/>
</dbReference>
<dbReference type="AlphaFoldDB" id="A0A2A5AVU8"/>
<evidence type="ECO:0000313" key="2">
    <source>
        <dbReference type="EMBL" id="PCJ23379.1"/>
    </source>
</evidence>
<dbReference type="EMBL" id="NVVJ01000040">
    <property type="protein sequence ID" value="PCJ23379.1"/>
    <property type="molecule type" value="Genomic_DNA"/>
</dbReference>
<evidence type="ECO:0000313" key="3">
    <source>
        <dbReference type="Proteomes" id="UP000218327"/>
    </source>
</evidence>
<sequence>MKSLNSTINKLETEGRRSSLLTSRQSRRENLKLLSAIPALGLGMTGFMSKTHAAIPDCTLAPAMTEGPFWVDENLTQSDITTGTTRASVLDGYPLDLDIYVFNNESSSCGSLPASNVVIDIWHCDAAGEYSGVSGNGQSNTAGQNFLRGNQVTDASGKVRFRTIYPGWYSGRAIHIHLRARVYDQIGNNTYNFSSQLFFDDSISDDILATSPYNTRGTRNTLNNSDNIYRGANSPLDLLLSANTEGGVTGKIAFGLSNLPDSILNNSFAVSTQVGGISSIPTLITTLTISNDDVGTTGNIFVAAQSGDLTYFNDGESWIPYTQEMGDYPAYYTGILNAEHVLTILSGVDITGLGAINFYLGYGASGTEMIQNSRYQLAHSL</sequence>
<proteinExistence type="predicted"/>
<dbReference type="GO" id="GO:0008199">
    <property type="term" value="F:ferric iron binding"/>
    <property type="evidence" value="ECO:0007669"/>
    <property type="project" value="InterPro"/>
</dbReference>